<feature type="domain" description="EGF-like calcium-binding" evidence="7">
    <location>
        <begin position="116"/>
        <end position="164"/>
    </location>
</feature>
<feature type="domain" description="EGF-like calcium-binding" evidence="7">
    <location>
        <begin position="344"/>
        <end position="382"/>
    </location>
</feature>
<keyword evidence="9" id="KW-1185">Reference proteome</keyword>
<dbReference type="Pfam" id="PF07645">
    <property type="entry name" value="EGF_CA"/>
    <property type="match status" value="4"/>
</dbReference>
<proteinExistence type="predicted"/>
<dbReference type="VEuPathDB" id="VectorBase:LDEU011555"/>
<feature type="region of interest" description="Disordered" evidence="6">
    <location>
        <begin position="76"/>
        <end position="99"/>
    </location>
</feature>
<dbReference type="GO" id="GO:0005576">
    <property type="term" value="C:extracellular region"/>
    <property type="evidence" value="ECO:0007669"/>
    <property type="project" value="UniProtKB-SubCell"/>
</dbReference>
<dbReference type="EMBL" id="NCKV01017260">
    <property type="protein sequence ID" value="RWS20485.1"/>
    <property type="molecule type" value="Genomic_DNA"/>
</dbReference>
<evidence type="ECO:0000256" key="4">
    <source>
        <dbReference type="ARBA" id="ARBA00023157"/>
    </source>
</evidence>
<evidence type="ECO:0000256" key="5">
    <source>
        <dbReference type="ARBA" id="ARBA00023180"/>
    </source>
</evidence>
<dbReference type="PANTHER" id="PTHR24050:SF27">
    <property type="entry name" value="FIBRILLIN-1"/>
    <property type="match status" value="1"/>
</dbReference>
<evidence type="ECO:0000313" key="8">
    <source>
        <dbReference type="EMBL" id="RWS20485.1"/>
    </source>
</evidence>
<dbReference type="InterPro" id="IPR049883">
    <property type="entry name" value="NOTCH1_EGF-like"/>
</dbReference>
<dbReference type="InterPro" id="IPR009030">
    <property type="entry name" value="Growth_fac_rcpt_cys_sf"/>
</dbReference>
<sequence length="448" mass="49863">MLVNATNTCCHNGRFRRSTDVKPDAKEDNTLQRIIKRCGNKCKKGESCENIAGKYVCVDDLTGEEATHEEIVEDPPEMVDEDYGQPHETTDDNQENSLNNCAFGQKYNEETKKCEEDNVCDSLKNPCGEMMECEPVPGNFKCHIKKVNSTHCPDGYKMGNRYCEDINECEDQSKCAKPKVCNNYEGGYTCIDHNENDNSINDSKTPFVDINSIDENVDSCPNGYALNDEAECEDIDECSKQKHNCKQGTTCKNTDGSFICEQINCEAGKSMNSEGNCVASPIQKSCSPGYSFNSESNKCDDIDECETQKSSCKKNEECQNTPGSYKCVFSCAYGTKEMNGKCVDIDECKENTYDCPNDQVCVNKEDGYDCVRAPNVEKETSTAAIELASTASVSENTSPDMEANGLKRNTKCDEGFTFNVETGLCIDFRCDDGFQHNNETKLCEDIDE</sequence>
<dbReference type="PANTHER" id="PTHR24050">
    <property type="entry name" value="PA14 DOMAIN-CONTAINING PROTEIN"/>
    <property type="match status" value="1"/>
</dbReference>
<reference evidence="8 9" key="1">
    <citation type="journal article" date="2018" name="Gigascience">
        <title>Genomes of trombidid mites reveal novel predicted allergens and laterally-transferred genes associated with secondary metabolism.</title>
        <authorList>
            <person name="Dong X."/>
            <person name="Chaisiri K."/>
            <person name="Xia D."/>
            <person name="Armstrong S.D."/>
            <person name="Fang Y."/>
            <person name="Donnelly M.J."/>
            <person name="Kadowaki T."/>
            <person name="McGarry J.W."/>
            <person name="Darby A.C."/>
            <person name="Makepeace B.L."/>
        </authorList>
    </citation>
    <scope>NUCLEOTIDE SEQUENCE [LARGE SCALE GENOMIC DNA]</scope>
    <source>
        <strain evidence="8">UoL-UT</strain>
    </source>
</reference>
<keyword evidence="5" id="KW-0325">Glycoprotein</keyword>
<feature type="domain" description="EGF-like calcium-binding" evidence="7">
    <location>
        <begin position="301"/>
        <end position="343"/>
    </location>
</feature>
<keyword evidence="3" id="KW-0677">Repeat</keyword>
<evidence type="ECO:0000256" key="2">
    <source>
        <dbReference type="ARBA" id="ARBA00022729"/>
    </source>
</evidence>
<dbReference type="FunFam" id="2.10.25.10:FF:000005">
    <property type="entry name" value="Fibrillin 2"/>
    <property type="match status" value="1"/>
</dbReference>
<feature type="domain" description="EGF-like calcium-binding" evidence="7">
    <location>
        <begin position="234"/>
        <end position="278"/>
    </location>
</feature>
<evidence type="ECO:0000259" key="7">
    <source>
        <dbReference type="SMART" id="SM00179"/>
    </source>
</evidence>
<dbReference type="AlphaFoldDB" id="A0A443RYY9"/>
<dbReference type="PROSITE" id="PS01187">
    <property type="entry name" value="EGF_CA"/>
    <property type="match status" value="3"/>
</dbReference>
<organism evidence="8 9">
    <name type="scientific">Leptotrombidium deliense</name>
    <dbReference type="NCBI Taxonomy" id="299467"/>
    <lineage>
        <taxon>Eukaryota</taxon>
        <taxon>Metazoa</taxon>
        <taxon>Ecdysozoa</taxon>
        <taxon>Arthropoda</taxon>
        <taxon>Chelicerata</taxon>
        <taxon>Arachnida</taxon>
        <taxon>Acari</taxon>
        <taxon>Acariformes</taxon>
        <taxon>Trombidiformes</taxon>
        <taxon>Prostigmata</taxon>
        <taxon>Anystina</taxon>
        <taxon>Parasitengona</taxon>
        <taxon>Trombiculoidea</taxon>
        <taxon>Trombiculidae</taxon>
        <taxon>Leptotrombidium</taxon>
    </lineage>
</organism>
<protein>
    <submittedName>
        <fullName evidence="8">Fibulin-2-like protein</fullName>
    </submittedName>
</protein>
<dbReference type="Proteomes" id="UP000288716">
    <property type="component" value="Unassembled WGS sequence"/>
</dbReference>
<dbReference type="InterPro" id="IPR018097">
    <property type="entry name" value="EGF_Ca-bd_CS"/>
</dbReference>
<dbReference type="GO" id="GO:0005509">
    <property type="term" value="F:calcium ion binding"/>
    <property type="evidence" value="ECO:0007669"/>
    <property type="project" value="InterPro"/>
</dbReference>
<gene>
    <name evidence="8" type="ORF">B4U80_10103</name>
</gene>
<evidence type="ECO:0000256" key="3">
    <source>
        <dbReference type="ARBA" id="ARBA00022737"/>
    </source>
</evidence>
<feature type="non-terminal residue" evidence="8">
    <location>
        <position position="448"/>
    </location>
</feature>
<comment type="caution">
    <text evidence="8">The sequence shown here is derived from an EMBL/GenBank/DDBJ whole genome shotgun (WGS) entry which is preliminary data.</text>
</comment>
<dbReference type="STRING" id="299467.A0A443RYY9"/>
<accession>A0A443RYY9</accession>
<dbReference type="OrthoDB" id="6430273at2759"/>
<dbReference type="SUPFAM" id="SSF57184">
    <property type="entry name" value="Growth factor receptor domain"/>
    <property type="match status" value="2"/>
</dbReference>
<dbReference type="Gene3D" id="2.10.25.10">
    <property type="entry name" value="Laminin"/>
    <property type="match status" value="5"/>
</dbReference>
<keyword evidence="1" id="KW-0245">EGF-like domain</keyword>
<dbReference type="SMART" id="SM00179">
    <property type="entry name" value="EGF_CA"/>
    <property type="match status" value="4"/>
</dbReference>
<name>A0A443RYY9_9ACAR</name>
<keyword evidence="2" id="KW-0732">Signal</keyword>
<dbReference type="InterPro" id="IPR052235">
    <property type="entry name" value="Nephronectin_domain"/>
</dbReference>
<evidence type="ECO:0000256" key="1">
    <source>
        <dbReference type="ARBA" id="ARBA00022536"/>
    </source>
</evidence>
<dbReference type="InterPro" id="IPR001881">
    <property type="entry name" value="EGF-like_Ca-bd_dom"/>
</dbReference>
<evidence type="ECO:0000256" key="6">
    <source>
        <dbReference type="SAM" id="MobiDB-lite"/>
    </source>
</evidence>
<keyword evidence="4" id="KW-1015">Disulfide bond</keyword>
<evidence type="ECO:0000313" key="9">
    <source>
        <dbReference type="Proteomes" id="UP000288716"/>
    </source>
</evidence>